<dbReference type="Proteomes" id="UP000887563">
    <property type="component" value="Unplaced"/>
</dbReference>
<evidence type="ECO:0000313" key="1">
    <source>
        <dbReference type="Proteomes" id="UP000887563"/>
    </source>
</evidence>
<dbReference type="AlphaFoldDB" id="A0A914KK37"/>
<keyword evidence="1" id="KW-1185">Reference proteome</keyword>
<evidence type="ECO:0000313" key="2">
    <source>
        <dbReference type="WBParaSite" id="Minc3s00028g01762"/>
    </source>
</evidence>
<reference evidence="2" key="1">
    <citation type="submission" date="2022-11" db="UniProtKB">
        <authorList>
            <consortium name="WormBaseParasite"/>
        </authorList>
    </citation>
    <scope>IDENTIFICATION</scope>
</reference>
<accession>A0A914KK37</accession>
<organism evidence="1 2">
    <name type="scientific">Meloidogyne incognita</name>
    <name type="common">Southern root-knot nematode worm</name>
    <name type="synonym">Oxyuris incognita</name>
    <dbReference type="NCBI Taxonomy" id="6306"/>
    <lineage>
        <taxon>Eukaryota</taxon>
        <taxon>Metazoa</taxon>
        <taxon>Ecdysozoa</taxon>
        <taxon>Nematoda</taxon>
        <taxon>Chromadorea</taxon>
        <taxon>Rhabditida</taxon>
        <taxon>Tylenchina</taxon>
        <taxon>Tylenchomorpha</taxon>
        <taxon>Tylenchoidea</taxon>
        <taxon>Meloidogynidae</taxon>
        <taxon>Meloidogyninae</taxon>
        <taxon>Meloidogyne</taxon>
        <taxon>Meloidogyne incognita group</taxon>
    </lineage>
</organism>
<proteinExistence type="predicted"/>
<sequence>MITNCSVLTSTTRSTSFTAASSTTRAAATTWSNSLKIYEINQEPEHYRNLNIHRFHNLHLLLRHHCCIHRLLRCIHLRNCHLLHLRCNLHRLHHCIHFRNHRPLRLHCYTHLLITTTTVNNYGT</sequence>
<dbReference type="WBParaSite" id="Minc3s00028g01762">
    <property type="protein sequence ID" value="Minc3s00028g01762"/>
    <property type="gene ID" value="Minc3s00028g01762"/>
</dbReference>
<protein>
    <submittedName>
        <fullName evidence="2">Candidate secreted effector</fullName>
    </submittedName>
</protein>
<name>A0A914KK37_MELIC</name>